<accession>A0A6H1ZNF5</accession>
<dbReference type="AlphaFoldDB" id="A0A6H1ZNF5"/>
<proteinExistence type="predicted"/>
<organism evidence="1">
    <name type="scientific">viral metagenome</name>
    <dbReference type="NCBI Taxonomy" id="1070528"/>
    <lineage>
        <taxon>unclassified sequences</taxon>
        <taxon>metagenomes</taxon>
        <taxon>organismal metagenomes</taxon>
    </lineage>
</organism>
<protein>
    <submittedName>
        <fullName evidence="1">Uncharacterized protein</fullName>
    </submittedName>
</protein>
<evidence type="ECO:0000313" key="1">
    <source>
        <dbReference type="EMBL" id="QJA49463.1"/>
    </source>
</evidence>
<gene>
    <name evidence="1" type="ORF">TM448A01366_0009</name>
</gene>
<sequence>MIVAKIELWPYGSYEGSYELGRVVIVNDGTGDKDFGNYNVRFHTGRSTDLLGVISKGRVKNFKRSLGVFNLLLKSLKGCKV</sequence>
<reference evidence="1" key="1">
    <citation type="submission" date="2020-03" db="EMBL/GenBank/DDBJ databases">
        <title>The deep terrestrial virosphere.</title>
        <authorList>
            <person name="Holmfeldt K."/>
            <person name="Nilsson E."/>
            <person name="Simone D."/>
            <person name="Lopez-Fernandez M."/>
            <person name="Wu X."/>
            <person name="de Brujin I."/>
            <person name="Lundin D."/>
            <person name="Andersson A."/>
            <person name="Bertilsson S."/>
            <person name="Dopson M."/>
        </authorList>
    </citation>
    <scope>NUCLEOTIDE SEQUENCE</scope>
    <source>
        <strain evidence="1">TM448A01366</strain>
    </source>
</reference>
<dbReference type="EMBL" id="MT144138">
    <property type="protein sequence ID" value="QJA49463.1"/>
    <property type="molecule type" value="Genomic_DNA"/>
</dbReference>
<name>A0A6H1ZNF5_9ZZZZ</name>